<reference evidence="1 2" key="1">
    <citation type="submission" date="2014-07" db="EMBL/GenBank/DDBJ databases">
        <title>Draft genome of Clostridium sulfidigenes 113A isolated from sediments associated with methane hydrate from Krishna Godavari basin.</title>
        <authorList>
            <person name="Honkalas V.S."/>
            <person name="Dabir A.P."/>
            <person name="Arora P."/>
            <person name="Dhakephalkar P.K."/>
        </authorList>
    </citation>
    <scope>NUCLEOTIDE SEQUENCE [LARGE SCALE GENOMIC DNA]</scope>
    <source>
        <strain evidence="1 2">113A</strain>
    </source>
</reference>
<dbReference type="AlphaFoldDB" id="A0A084JHS5"/>
<dbReference type="EMBL" id="JPMD01000002">
    <property type="protein sequence ID" value="KEZ88509.1"/>
    <property type="molecule type" value="Genomic_DNA"/>
</dbReference>
<protein>
    <submittedName>
        <fullName evidence="1">Uncharacterized protein</fullName>
    </submittedName>
</protein>
<comment type="caution">
    <text evidence="1">The sequence shown here is derived from an EMBL/GenBank/DDBJ whole genome shotgun (WGS) entry which is preliminary data.</text>
</comment>
<organism evidence="1 2">
    <name type="scientific">Clostridium sulfidigenes</name>
    <dbReference type="NCBI Taxonomy" id="318464"/>
    <lineage>
        <taxon>Bacteria</taxon>
        <taxon>Bacillati</taxon>
        <taxon>Bacillota</taxon>
        <taxon>Clostridia</taxon>
        <taxon>Eubacteriales</taxon>
        <taxon>Clostridiaceae</taxon>
        <taxon>Clostridium</taxon>
    </lineage>
</organism>
<dbReference type="RefSeq" id="WP_035129718.1">
    <property type="nucleotide sequence ID" value="NZ_JPMD01000002.1"/>
</dbReference>
<dbReference type="Proteomes" id="UP000028542">
    <property type="component" value="Unassembled WGS sequence"/>
</dbReference>
<evidence type="ECO:0000313" key="1">
    <source>
        <dbReference type="EMBL" id="KEZ88509.1"/>
    </source>
</evidence>
<evidence type="ECO:0000313" key="2">
    <source>
        <dbReference type="Proteomes" id="UP000028542"/>
    </source>
</evidence>
<accession>A0A084JHS5</accession>
<proteinExistence type="predicted"/>
<sequence>MIKGKLEHLTDQEVLSLIETRENRAANMGNSVEGRRSLLDDEGIHEELKARMNKIVINNLLSGKTLTEKEIREVFFIYKPTALIESVTKHHAYYLELDVFQIGESGNYEKVTTHEFNKEITKIFIKDMEESRFHIGRVGETNIDAVRAMINDKVNITLEDKIISALSDTTLTVANTNNIVQDISSAISKLSKRNKRMFTVLISPEEYCDNAAVIKNLDKINFMLVPGITNIIVAALDKLVLNYVEGKLEFDKDVKNGSYTFCVSLFNLDAIITDNNAVVKII</sequence>
<name>A0A084JHS5_9CLOT</name>
<keyword evidence="2" id="KW-1185">Reference proteome</keyword>
<gene>
    <name evidence="1" type="ORF">IO99_02400</name>
</gene>